<reference evidence="1 2" key="1">
    <citation type="submission" date="2016-08" db="EMBL/GenBank/DDBJ databases">
        <authorList>
            <person name="Seilhamer J.J."/>
        </authorList>
    </citation>
    <scope>NUCLEOTIDE SEQUENCE [LARGE SCALE GENOMIC DNA]</scope>
    <source>
        <strain evidence="1 2">P1-7</strain>
    </source>
</reference>
<gene>
    <name evidence="1" type="ORF">GA0061101_11511</name>
</gene>
<organism evidence="1 2">
    <name type="scientific">Rhizobium lusitanum</name>
    <dbReference type="NCBI Taxonomy" id="293958"/>
    <lineage>
        <taxon>Bacteria</taxon>
        <taxon>Pseudomonadati</taxon>
        <taxon>Pseudomonadota</taxon>
        <taxon>Alphaproteobacteria</taxon>
        <taxon>Hyphomicrobiales</taxon>
        <taxon>Rhizobiaceae</taxon>
        <taxon>Rhizobium/Agrobacterium group</taxon>
        <taxon>Rhizobium</taxon>
    </lineage>
</organism>
<evidence type="ECO:0000313" key="2">
    <source>
        <dbReference type="Proteomes" id="UP000199205"/>
    </source>
</evidence>
<name>A0A1C3WQ38_9HYPH</name>
<dbReference type="Proteomes" id="UP000199205">
    <property type="component" value="Unassembled WGS sequence"/>
</dbReference>
<sequence length="46" mass="5190">MTDFLPYNRYEHFIARGRAAPALRTAVVHSCSPEAILAVWRCATRA</sequence>
<dbReference type="EMBL" id="FMAF01000015">
    <property type="protein sequence ID" value="SCB42089.1"/>
    <property type="molecule type" value="Genomic_DNA"/>
</dbReference>
<proteinExistence type="predicted"/>
<evidence type="ECO:0000313" key="1">
    <source>
        <dbReference type="EMBL" id="SCB42089.1"/>
    </source>
</evidence>
<protein>
    <submittedName>
        <fullName evidence="1">Uncharacterized protein</fullName>
    </submittedName>
</protein>
<accession>A0A1C3WQ38</accession>
<dbReference type="AlphaFoldDB" id="A0A1C3WQ38"/>